<dbReference type="RefSeq" id="WP_225912216.1">
    <property type="nucleotide sequence ID" value="NZ_CAWNNC010000001.1"/>
</dbReference>
<protein>
    <submittedName>
        <fullName evidence="2">Uncharacterized protein</fullName>
    </submittedName>
</protein>
<dbReference type="Proteomes" id="UP000232003">
    <property type="component" value="Chromosome"/>
</dbReference>
<sequence length="306" mass="36474">MAMRRGDRRDSNYDNAVNNPRSRQKEPPSPHELQQRLETVRIQRDEWQQRAKENEEAASQRDEAEQRAKEAASQLVHVQQEIQTYQIEANELKLEANELKERFTQNYLFYLDEQENHQKTLYLYNEEKAKISQLVHVHQREIQTCQLDANELKERVTQNYQFYIDEQQSHQQTLCLYNEEKARATELLTKYEVVNSEREMYLGLYNEAKAELKHERRSKAGIKGWETRRKAENERLKREIAQMVVLLRESLESKDEAVNSLYVVAERMDRIQSLVDSVEEETTNNPMGLVQKFKRIWLAIKDILSE</sequence>
<proteinExistence type="predicted"/>
<name>A0A2K8T068_9NOSO</name>
<organism evidence="2 3">
    <name type="scientific">Nostoc flagelliforme CCNUN1</name>
    <dbReference type="NCBI Taxonomy" id="2038116"/>
    <lineage>
        <taxon>Bacteria</taxon>
        <taxon>Bacillati</taxon>
        <taxon>Cyanobacteriota</taxon>
        <taxon>Cyanophyceae</taxon>
        <taxon>Nostocales</taxon>
        <taxon>Nostocaceae</taxon>
        <taxon>Nostoc</taxon>
    </lineage>
</organism>
<feature type="region of interest" description="Disordered" evidence="1">
    <location>
        <begin position="1"/>
        <end position="72"/>
    </location>
</feature>
<reference evidence="2 3" key="1">
    <citation type="submission" date="2017-11" db="EMBL/GenBank/DDBJ databases">
        <title>Complete genome of a free-living desiccation-tolerant cyanobacterium and its photosynthetic adaptation to extreme terrestrial habitat.</title>
        <authorList>
            <person name="Shang J."/>
        </authorList>
    </citation>
    <scope>NUCLEOTIDE SEQUENCE [LARGE SCALE GENOMIC DNA]</scope>
    <source>
        <strain evidence="2 3">CCNUN1</strain>
    </source>
</reference>
<accession>A0A2K8T068</accession>
<evidence type="ECO:0000256" key="1">
    <source>
        <dbReference type="SAM" id="MobiDB-lite"/>
    </source>
</evidence>
<dbReference type="AlphaFoldDB" id="A0A2K8T068"/>
<dbReference type="KEGG" id="nfl:COO91_07109"/>
<evidence type="ECO:0000313" key="3">
    <source>
        <dbReference type="Proteomes" id="UP000232003"/>
    </source>
</evidence>
<keyword evidence="3" id="KW-1185">Reference proteome</keyword>
<evidence type="ECO:0000313" key="2">
    <source>
        <dbReference type="EMBL" id="AUB41069.1"/>
    </source>
</evidence>
<gene>
    <name evidence="2" type="ORF">COO91_07109</name>
</gene>
<dbReference type="EMBL" id="CP024785">
    <property type="protein sequence ID" value="AUB41069.1"/>
    <property type="molecule type" value="Genomic_DNA"/>
</dbReference>
<feature type="compositionally biased region" description="Basic and acidic residues" evidence="1">
    <location>
        <begin position="1"/>
        <end position="12"/>
    </location>
</feature>
<feature type="compositionally biased region" description="Basic and acidic residues" evidence="1">
    <location>
        <begin position="23"/>
        <end position="70"/>
    </location>
</feature>